<sequence length="569" mass="64600">MNVPFRSLWMKKRRPERRDICPGPPLPAHFHDKDHFHAFDQASGILDGSQSLPNPVRNNGIDGFPPEILGDIFSLSQSDISPWTSEGRRWVYVAQVCRYWRQVALNLPNLWTSIDTSWRIIAPVFLRRSGNAPLDVKINLRERLSWRECHAINVALGQISRTRALHLNVEGVNELIKISSSQSRPGFAMSLQSLTLHSSIPLDLPPYIFAQTYSSLVSLDTSNIYMPFPPGLLCNLKNLKVYWVGLQRDVLTNMLSFVGTMEHCTKLERLEFHNKSGPLRVDIAPLHKNIFLPRLRHLFLTDQSSVTTLHLFSQLTMPVLTSVVLSGPAETSPSIPNVFASAFNSCFVSMDIAGVHTRLCSKVDPELIMEVYLRPLPAERRLKDCFLIFRSVVQTALPCLNTLILELDPIVFRVHPMTSRNWVNFLVMLPNLLDLRYRASNTFNVTADTEDGSAATLLDALSVEHSLSGMCCPKLQAMSFRNISFQPPLIDRCPNLQRICPCPGPREREGRIHKLLLRFVIRRSKQRMRLAMLDILGCYGIGYVPPEKLTPFVDKVFWDPLFCDVRILG</sequence>
<keyword evidence="3" id="KW-1185">Reference proteome</keyword>
<name>A0A4Y7PPU7_9AGAM</name>
<dbReference type="Proteomes" id="UP000294933">
    <property type="component" value="Unassembled WGS sequence"/>
</dbReference>
<dbReference type="EMBL" id="ML170222">
    <property type="protein sequence ID" value="TDL17394.1"/>
    <property type="molecule type" value="Genomic_DNA"/>
</dbReference>
<protein>
    <recommendedName>
        <fullName evidence="1">F-box domain-containing protein</fullName>
    </recommendedName>
</protein>
<feature type="domain" description="F-box" evidence="1">
    <location>
        <begin position="65"/>
        <end position="115"/>
    </location>
</feature>
<dbReference type="InterPro" id="IPR036047">
    <property type="entry name" value="F-box-like_dom_sf"/>
</dbReference>
<organism evidence="2 3">
    <name type="scientific">Rickenella mellea</name>
    <dbReference type="NCBI Taxonomy" id="50990"/>
    <lineage>
        <taxon>Eukaryota</taxon>
        <taxon>Fungi</taxon>
        <taxon>Dikarya</taxon>
        <taxon>Basidiomycota</taxon>
        <taxon>Agaricomycotina</taxon>
        <taxon>Agaricomycetes</taxon>
        <taxon>Hymenochaetales</taxon>
        <taxon>Rickenellaceae</taxon>
        <taxon>Rickenella</taxon>
    </lineage>
</organism>
<accession>A0A4Y7PPU7</accession>
<dbReference type="VEuPathDB" id="FungiDB:BD410DRAFT_794359"/>
<dbReference type="InterPro" id="IPR032675">
    <property type="entry name" value="LRR_dom_sf"/>
</dbReference>
<dbReference type="Pfam" id="PF12937">
    <property type="entry name" value="F-box-like"/>
    <property type="match status" value="1"/>
</dbReference>
<dbReference type="SUPFAM" id="SSF81383">
    <property type="entry name" value="F-box domain"/>
    <property type="match status" value="1"/>
</dbReference>
<dbReference type="Gene3D" id="3.80.10.10">
    <property type="entry name" value="Ribonuclease Inhibitor"/>
    <property type="match status" value="1"/>
</dbReference>
<evidence type="ECO:0000313" key="3">
    <source>
        <dbReference type="Proteomes" id="UP000294933"/>
    </source>
</evidence>
<gene>
    <name evidence="2" type="ORF">BD410DRAFT_794359</name>
</gene>
<reference evidence="2 3" key="1">
    <citation type="submission" date="2018-06" db="EMBL/GenBank/DDBJ databases">
        <title>A transcriptomic atlas of mushroom development highlights an independent origin of complex multicellularity.</title>
        <authorList>
            <consortium name="DOE Joint Genome Institute"/>
            <person name="Krizsan K."/>
            <person name="Almasi E."/>
            <person name="Merenyi Z."/>
            <person name="Sahu N."/>
            <person name="Viragh M."/>
            <person name="Koszo T."/>
            <person name="Mondo S."/>
            <person name="Kiss B."/>
            <person name="Balint B."/>
            <person name="Kues U."/>
            <person name="Barry K."/>
            <person name="Hegedus J.C."/>
            <person name="Henrissat B."/>
            <person name="Johnson J."/>
            <person name="Lipzen A."/>
            <person name="Ohm R."/>
            <person name="Nagy I."/>
            <person name="Pangilinan J."/>
            <person name="Yan J."/>
            <person name="Xiong Y."/>
            <person name="Grigoriev I.V."/>
            <person name="Hibbett D.S."/>
            <person name="Nagy L.G."/>
        </authorList>
    </citation>
    <scope>NUCLEOTIDE SEQUENCE [LARGE SCALE GENOMIC DNA]</scope>
    <source>
        <strain evidence="2 3">SZMC22713</strain>
    </source>
</reference>
<evidence type="ECO:0000313" key="2">
    <source>
        <dbReference type="EMBL" id="TDL17394.1"/>
    </source>
</evidence>
<dbReference type="Gene3D" id="1.20.1280.50">
    <property type="match status" value="1"/>
</dbReference>
<dbReference type="AlphaFoldDB" id="A0A4Y7PPU7"/>
<evidence type="ECO:0000259" key="1">
    <source>
        <dbReference type="Pfam" id="PF12937"/>
    </source>
</evidence>
<proteinExistence type="predicted"/>
<dbReference type="InterPro" id="IPR001810">
    <property type="entry name" value="F-box_dom"/>
</dbReference>
<dbReference type="SUPFAM" id="SSF52047">
    <property type="entry name" value="RNI-like"/>
    <property type="match status" value="1"/>
</dbReference>
<dbReference type="OrthoDB" id="3365698at2759"/>